<feature type="transmembrane region" description="Helical" evidence="2">
    <location>
        <begin position="333"/>
        <end position="351"/>
    </location>
</feature>
<feature type="transmembrane region" description="Helical" evidence="2">
    <location>
        <begin position="153"/>
        <end position="171"/>
    </location>
</feature>
<feature type="region of interest" description="Disordered" evidence="1">
    <location>
        <begin position="1"/>
        <end position="49"/>
    </location>
</feature>
<dbReference type="GO" id="GO:0005794">
    <property type="term" value="C:Golgi apparatus"/>
    <property type="evidence" value="ECO:0007669"/>
    <property type="project" value="TreeGrafter"/>
</dbReference>
<sequence length="435" mass="48978">MSRVHQRTLSSPSHAHPPSLAPMAPAPAHAQYEMRDLHPHSPAQPFPVSFNSSQTYLGAKPSMSDSLTDIESATDIEHPLPSPAHLPPDKPEPKKGVWERLVPNSMACRLYLLIILIETTIDIAIEADILIRVQATNLDTTDEDARDLSTRRLPVYLIIFALAHVFQFLLALDAVHQRNTLQFIFLAIFNALFLVYSVIQITEVTQALPASSATPEGISHIPIKILITAIPIVISIAEIAYIVLGWKIYMEFGWKVYKLLGADRRVKQMYAHYQIFSCLVRFDVFFWFGFSIQLIRLVLLPGNFEYYLTIAACPLSLLLLLHGHYAARRENKWMMGTFVAGCVLAMSYFVYKLVRIWQQKDGAYRFVFKSLSVFAAASIFLLLITFVSGCIVYSNFGAGLKFHMSKKKGGEIRRNGTVYHPGGRYQGSAPRMSIE</sequence>
<feature type="transmembrane region" description="Helical" evidence="2">
    <location>
        <begin position="371"/>
        <end position="396"/>
    </location>
</feature>
<protein>
    <submittedName>
        <fullName evidence="3">Uncharacterized protein</fullName>
    </submittedName>
</protein>
<keyword evidence="2" id="KW-0812">Transmembrane</keyword>
<evidence type="ECO:0000313" key="4">
    <source>
        <dbReference type="Proteomes" id="UP000027195"/>
    </source>
</evidence>
<dbReference type="AlphaFoldDB" id="A0A067MMP4"/>
<feature type="transmembrane region" description="Helical" evidence="2">
    <location>
        <begin position="110"/>
        <end position="133"/>
    </location>
</feature>
<dbReference type="InParanoid" id="A0A067MMP4"/>
<feature type="transmembrane region" description="Helical" evidence="2">
    <location>
        <begin position="221"/>
        <end position="249"/>
    </location>
</feature>
<gene>
    <name evidence="3" type="ORF">BOTBODRAFT_56603</name>
</gene>
<feature type="transmembrane region" description="Helical" evidence="2">
    <location>
        <begin position="304"/>
        <end position="321"/>
    </location>
</feature>
<evidence type="ECO:0000256" key="2">
    <source>
        <dbReference type="SAM" id="Phobius"/>
    </source>
</evidence>
<proteinExistence type="predicted"/>
<name>A0A067MMP4_BOTB1</name>
<dbReference type="OrthoDB" id="2448307at2759"/>
<keyword evidence="2" id="KW-0472">Membrane</keyword>
<dbReference type="PANTHER" id="PTHR34391">
    <property type="entry name" value="UPF0658 GOLGI APPARATUS MEMBRANE PROTEIN C1952.10C-RELATED"/>
    <property type="match status" value="1"/>
</dbReference>
<feature type="compositionally biased region" description="Low complexity" evidence="1">
    <location>
        <begin position="10"/>
        <end position="30"/>
    </location>
</feature>
<dbReference type="EMBL" id="KL198048">
    <property type="protein sequence ID" value="KDQ12811.1"/>
    <property type="molecule type" value="Genomic_DNA"/>
</dbReference>
<accession>A0A067MMP4</accession>
<keyword evidence="4" id="KW-1185">Reference proteome</keyword>
<feature type="transmembrane region" description="Helical" evidence="2">
    <location>
        <begin position="270"/>
        <end position="292"/>
    </location>
</feature>
<evidence type="ECO:0000313" key="3">
    <source>
        <dbReference type="EMBL" id="KDQ12811.1"/>
    </source>
</evidence>
<dbReference type="PANTHER" id="PTHR34391:SF2">
    <property type="entry name" value="TRP C-TERMINAL DOMAIN-CONTAINING PROTEIN"/>
    <property type="match status" value="1"/>
</dbReference>
<dbReference type="InterPro" id="IPR040410">
    <property type="entry name" value="UPF0658_Golgi"/>
</dbReference>
<organism evidence="3 4">
    <name type="scientific">Botryobasidium botryosum (strain FD-172 SS1)</name>
    <dbReference type="NCBI Taxonomy" id="930990"/>
    <lineage>
        <taxon>Eukaryota</taxon>
        <taxon>Fungi</taxon>
        <taxon>Dikarya</taxon>
        <taxon>Basidiomycota</taxon>
        <taxon>Agaricomycotina</taxon>
        <taxon>Agaricomycetes</taxon>
        <taxon>Cantharellales</taxon>
        <taxon>Botryobasidiaceae</taxon>
        <taxon>Botryobasidium</taxon>
    </lineage>
</organism>
<evidence type="ECO:0000256" key="1">
    <source>
        <dbReference type="SAM" id="MobiDB-lite"/>
    </source>
</evidence>
<reference evidence="4" key="1">
    <citation type="journal article" date="2014" name="Proc. Natl. Acad. Sci. U.S.A.">
        <title>Extensive sampling of basidiomycete genomes demonstrates inadequacy of the white-rot/brown-rot paradigm for wood decay fungi.</title>
        <authorList>
            <person name="Riley R."/>
            <person name="Salamov A.A."/>
            <person name="Brown D.W."/>
            <person name="Nagy L.G."/>
            <person name="Floudas D."/>
            <person name="Held B.W."/>
            <person name="Levasseur A."/>
            <person name="Lombard V."/>
            <person name="Morin E."/>
            <person name="Otillar R."/>
            <person name="Lindquist E.A."/>
            <person name="Sun H."/>
            <person name="LaButti K.M."/>
            <person name="Schmutz J."/>
            <person name="Jabbour D."/>
            <person name="Luo H."/>
            <person name="Baker S.E."/>
            <person name="Pisabarro A.G."/>
            <person name="Walton J.D."/>
            <person name="Blanchette R.A."/>
            <person name="Henrissat B."/>
            <person name="Martin F."/>
            <person name="Cullen D."/>
            <person name="Hibbett D.S."/>
            <person name="Grigoriev I.V."/>
        </authorList>
    </citation>
    <scope>NUCLEOTIDE SEQUENCE [LARGE SCALE GENOMIC DNA]</scope>
    <source>
        <strain evidence="4">FD-172 SS1</strain>
    </source>
</reference>
<feature type="transmembrane region" description="Helical" evidence="2">
    <location>
        <begin position="183"/>
        <end position="201"/>
    </location>
</feature>
<dbReference type="Proteomes" id="UP000027195">
    <property type="component" value="Unassembled WGS sequence"/>
</dbReference>
<keyword evidence="2" id="KW-1133">Transmembrane helix</keyword>
<dbReference type="HOGENOM" id="CLU_029564_0_1_1"/>